<name>A0A2S8JAX6_RHOOP</name>
<accession>A0A2S8JAX6</accession>
<dbReference type="AlphaFoldDB" id="A0A2S8JAX6"/>
<evidence type="ECO:0000313" key="2">
    <source>
        <dbReference type="Proteomes" id="UP000239290"/>
    </source>
</evidence>
<reference evidence="2" key="1">
    <citation type="submission" date="2018-02" db="EMBL/GenBank/DDBJ databases">
        <title>Draft genome sequencing of Rhodococcus opacus KU647198.</title>
        <authorList>
            <person name="Zheng B.-X."/>
        </authorList>
    </citation>
    <scope>NUCLEOTIDE SEQUENCE [LARGE SCALE GENOMIC DNA]</scope>
    <source>
        <strain evidence="2">04-OD7</strain>
    </source>
</reference>
<proteinExistence type="predicted"/>
<evidence type="ECO:0000313" key="1">
    <source>
        <dbReference type="EMBL" id="PQP24145.1"/>
    </source>
</evidence>
<comment type="caution">
    <text evidence="1">The sequence shown here is derived from an EMBL/GenBank/DDBJ whole genome shotgun (WGS) entry which is preliminary data.</text>
</comment>
<dbReference type="EMBL" id="PUIO01000015">
    <property type="protein sequence ID" value="PQP24145.1"/>
    <property type="molecule type" value="Genomic_DNA"/>
</dbReference>
<dbReference type="Proteomes" id="UP000239290">
    <property type="component" value="Unassembled WGS sequence"/>
</dbReference>
<dbReference type="RefSeq" id="WP_105415280.1">
    <property type="nucleotide sequence ID" value="NZ_PUIO01000015.1"/>
</dbReference>
<sequence length="216" mass="24137">MSDFFLPRDEQLELVELLREIPELVEDLAVTISRQDRLGSGSAQISPNSYRETPVYFNERAAGAAEELRAVLVSWVAYVLEERGLQWEGDDSTLRLARWLDKNVVALSLTPGSEEALDEITDAVRRIRRVVDRAPDRAPTVVDNGRILEARVRAQSLRVSPAQAEALVEKLGYAPLKAATIRKWAERGKIEKGVDGMYCLGDILELTPLRPVLTIS</sequence>
<gene>
    <name evidence="1" type="ORF">C5613_14795</name>
</gene>
<protein>
    <submittedName>
        <fullName evidence="1">Uncharacterized protein</fullName>
    </submittedName>
</protein>
<organism evidence="1 2">
    <name type="scientific">Rhodococcus opacus</name>
    <name type="common">Nocardia opaca</name>
    <dbReference type="NCBI Taxonomy" id="37919"/>
    <lineage>
        <taxon>Bacteria</taxon>
        <taxon>Bacillati</taxon>
        <taxon>Actinomycetota</taxon>
        <taxon>Actinomycetes</taxon>
        <taxon>Mycobacteriales</taxon>
        <taxon>Nocardiaceae</taxon>
        <taxon>Rhodococcus</taxon>
    </lineage>
</organism>